<accession>A0A934HPW1</accession>
<dbReference type="PANTHER" id="PTHR43745">
    <property type="entry name" value="NITROREDUCTASE MJ1384-RELATED"/>
    <property type="match status" value="1"/>
</dbReference>
<dbReference type="CDD" id="cd02142">
    <property type="entry name" value="McbC_SagB-like_oxidoreductase"/>
    <property type="match status" value="1"/>
</dbReference>
<dbReference type="Pfam" id="PF00881">
    <property type="entry name" value="Nitroreductase"/>
    <property type="match status" value="1"/>
</dbReference>
<dbReference type="Gene3D" id="3.40.109.10">
    <property type="entry name" value="NADH Oxidase"/>
    <property type="match status" value="1"/>
</dbReference>
<dbReference type="EMBL" id="JAEEGB010000005">
    <property type="protein sequence ID" value="MBI6872150.1"/>
    <property type="molecule type" value="Genomic_DNA"/>
</dbReference>
<dbReference type="AlphaFoldDB" id="A0A934HPW1"/>
<sequence length="252" mass="28805">MNERFKTNREFLKANFQVLDDIKTDIQKGIPGIPPQKKYDKDLKVIELPEIKKDIISKHNVFDCLKDRRSVRKYSCENLTLEELSFLLWSTQGVHKIIGNGPASLRTVPSGGASHPFETYLFINRVDSLEQGVYRYLPFEHKLIFIDKLNDMENKVDLATPRQPFVPNFASKGAVIFAWSAIPYRAEWKFDITAHKKILIDIGHVCQNLYIACEAIKCGTCAIGIYNQEFIDKLLGLDGENEFVVYMASVGK</sequence>
<protein>
    <submittedName>
        <fullName evidence="2">SagB/ThcOx family dehydrogenase</fullName>
    </submittedName>
</protein>
<gene>
    <name evidence="2" type="ORF">I6U51_05435</name>
</gene>
<organism evidence="2 3">
    <name type="scientific">Clostridium aciditolerans</name>
    <dbReference type="NCBI Taxonomy" id="339861"/>
    <lineage>
        <taxon>Bacteria</taxon>
        <taxon>Bacillati</taxon>
        <taxon>Bacillota</taxon>
        <taxon>Clostridia</taxon>
        <taxon>Eubacteriales</taxon>
        <taxon>Clostridiaceae</taxon>
        <taxon>Clostridium</taxon>
    </lineage>
</organism>
<dbReference type="InterPro" id="IPR020051">
    <property type="entry name" value="SagB-type_dehydrogenase"/>
</dbReference>
<name>A0A934HPW1_9CLOT</name>
<dbReference type="RefSeq" id="WP_211141634.1">
    <property type="nucleotide sequence ID" value="NZ_JAEEGB010000005.1"/>
</dbReference>
<dbReference type="InterPro" id="IPR052544">
    <property type="entry name" value="Bacteriocin_Proc_Enz"/>
</dbReference>
<dbReference type="InterPro" id="IPR029479">
    <property type="entry name" value="Nitroreductase"/>
</dbReference>
<dbReference type="InterPro" id="IPR000415">
    <property type="entry name" value="Nitroreductase-like"/>
</dbReference>
<evidence type="ECO:0000313" key="2">
    <source>
        <dbReference type="EMBL" id="MBI6872150.1"/>
    </source>
</evidence>
<dbReference type="NCBIfam" id="TIGR03605">
    <property type="entry name" value="antibiot_sagB"/>
    <property type="match status" value="1"/>
</dbReference>
<evidence type="ECO:0000313" key="3">
    <source>
        <dbReference type="Proteomes" id="UP000622687"/>
    </source>
</evidence>
<evidence type="ECO:0000259" key="1">
    <source>
        <dbReference type="Pfam" id="PF00881"/>
    </source>
</evidence>
<feature type="domain" description="Nitroreductase" evidence="1">
    <location>
        <begin position="66"/>
        <end position="252"/>
    </location>
</feature>
<keyword evidence="3" id="KW-1185">Reference proteome</keyword>
<proteinExistence type="predicted"/>
<dbReference type="SUPFAM" id="SSF55469">
    <property type="entry name" value="FMN-dependent nitroreductase-like"/>
    <property type="match status" value="1"/>
</dbReference>
<reference evidence="2" key="1">
    <citation type="submission" date="2020-12" db="EMBL/GenBank/DDBJ databases">
        <title>Clostridium thailandense sp. nov., a novel acetogenic bacterium isolated from peat land soil in Thailand.</title>
        <authorList>
            <person name="Chaikitkaew S."/>
            <person name="Birkeland N.K."/>
        </authorList>
    </citation>
    <scope>NUCLEOTIDE SEQUENCE</scope>
    <source>
        <strain evidence="2">DSM 17425</strain>
    </source>
</reference>
<dbReference type="GO" id="GO:0016491">
    <property type="term" value="F:oxidoreductase activity"/>
    <property type="evidence" value="ECO:0007669"/>
    <property type="project" value="InterPro"/>
</dbReference>
<dbReference type="Proteomes" id="UP000622687">
    <property type="component" value="Unassembled WGS sequence"/>
</dbReference>
<dbReference type="PANTHER" id="PTHR43745:SF2">
    <property type="entry name" value="NITROREDUCTASE MJ1384-RELATED"/>
    <property type="match status" value="1"/>
</dbReference>
<comment type="caution">
    <text evidence="2">The sequence shown here is derived from an EMBL/GenBank/DDBJ whole genome shotgun (WGS) entry which is preliminary data.</text>
</comment>